<evidence type="ECO:0000256" key="2">
    <source>
        <dbReference type="ARBA" id="ARBA00022618"/>
    </source>
</evidence>
<dbReference type="PANTHER" id="PTHR34298:SF2">
    <property type="entry name" value="SEGREGATION AND CONDENSATION PROTEIN B"/>
    <property type="match status" value="1"/>
</dbReference>
<dbReference type="SUPFAM" id="SSF46785">
    <property type="entry name" value="Winged helix' DNA-binding domain"/>
    <property type="match status" value="2"/>
</dbReference>
<dbReference type="InterPro" id="IPR005234">
    <property type="entry name" value="ScpB_csome_segregation"/>
</dbReference>
<reference evidence="6 7" key="1">
    <citation type="submission" date="2019-03" db="EMBL/GenBank/DDBJ databases">
        <title>Genomic Encyclopedia of Type Strains, Phase IV (KMG-IV): sequencing the most valuable type-strain genomes for metagenomic binning, comparative biology and taxonomic classification.</title>
        <authorList>
            <person name="Goeker M."/>
        </authorList>
    </citation>
    <scope>NUCLEOTIDE SEQUENCE [LARGE SCALE GENOMIC DNA]</scope>
    <source>
        <strain evidence="6 7">DSM 100433</strain>
    </source>
</reference>
<dbReference type="RefSeq" id="WP_132084693.1">
    <property type="nucleotide sequence ID" value="NZ_SLUK01000007.1"/>
</dbReference>
<comment type="caution">
    <text evidence="6">The sequence shown here is derived from an EMBL/GenBank/DDBJ whole genome shotgun (WGS) entry which is preliminary data.</text>
</comment>
<dbReference type="PIRSF" id="PIRSF019345">
    <property type="entry name" value="ScpB"/>
    <property type="match status" value="1"/>
</dbReference>
<keyword evidence="2" id="KW-0132">Cell division</keyword>
<dbReference type="Pfam" id="PF04079">
    <property type="entry name" value="SMC_ScpB"/>
    <property type="match status" value="1"/>
</dbReference>
<dbReference type="GO" id="GO:0051304">
    <property type="term" value="P:chromosome separation"/>
    <property type="evidence" value="ECO:0007669"/>
    <property type="project" value="InterPro"/>
</dbReference>
<dbReference type="PANTHER" id="PTHR34298">
    <property type="entry name" value="SEGREGATION AND CONDENSATION PROTEIN B"/>
    <property type="match status" value="1"/>
</dbReference>
<dbReference type="GO" id="GO:0051301">
    <property type="term" value="P:cell division"/>
    <property type="evidence" value="ECO:0007669"/>
    <property type="project" value="UniProtKB-KW"/>
</dbReference>
<organism evidence="6 7">
    <name type="scientific">Harryflintia acetispora</name>
    <dbReference type="NCBI Taxonomy" id="1849041"/>
    <lineage>
        <taxon>Bacteria</taxon>
        <taxon>Bacillati</taxon>
        <taxon>Bacillota</taxon>
        <taxon>Clostridia</taxon>
        <taxon>Eubacteriales</taxon>
        <taxon>Oscillospiraceae</taxon>
        <taxon>Harryflintia</taxon>
    </lineage>
</organism>
<keyword evidence="7" id="KW-1185">Reference proteome</keyword>
<dbReference type="AlphaFoldDB" id="A0A9X8Y7V6"/>
<evidence type="ECO:0000313" key="7">
    <source>
        <dbReference type="Proteomes" id="UP000294682"/>
    </source>
</evidence>
<keyword evidence="4" id="KW-0131">Cell cycle</keyword>
<feature type="region of interest" description="Disordered" evidence="5">
    <location>
        <begin position="165"/>
        <end position="205"/>
    </location>
</feature>
<proteinExistence type="predicted"/>
<sequence>MQLREKQNEIQAIVFASGEPIELSRLSQAVELDEKETLGLIANINDLYREQEIPFELVRLQESVQLCTRSQYAPLIRRALTLRRNTPLSQAALEVLAIVAYNQPVTKAFVEQVRGVDSSSTVNSLVEKGLIEEAGRLELPGRPISYKTTSNFLRCFSLGSLDELPSLESAGEDEGGEERQLDGQLGFEETLPAEEPLPLGEGEEE</sequence>
<evidence type="ECO:0000256" key="3">
    <source>
        <dbReference type="ARBA" id="ARBA00022829"/>
    </source>
</evidence>
<evidence type="ECO:0000313" key="6">
    <source>
        <dbReference type="EMBL" id="TCL42948.1"/>
    </source>
</evidence>
<keyword evidence="3" id="KW-0159">Chromosome partition</keyword>
<evidence type="ECO:0000256" key="1">
    <source>
        <dbReference type="ARBA" id="ARBA00022490"/>
    </source>
</evidence>
<gene>
    <name evidence="6" type="ORF">EDD78_10749</name>
</gene>
<feature type="compositionally biased region" description="Low complexity" evidence="5">
    <location>
        <begin position="188"/>
        <end position="205"/>
    </location>
</feature>
<dbReference type="NCBIfam" id="TIGR00281">
    <property type="entry name" value="SMC-Scp complex subunit ScpB"/>
    <property type="match status" value="1"/>
</dbReference>
<keyword evidence="1" id="KW-0963">Cytoplasm</keyword>
<dbReference type="Proteomes" id="UP000294682">
    <property type="component" value="Unassembled WGS sequence"/>
</dbReference>
<evidence type="ECO:0000256" key="4">
    <source>
        <dbReference type="ARBA" id="ARBA00023306"/>
    </source>
</evidence>
<evidence type="ECO:0000256" key="5">
    <source>
        <dbReference type="SAM" id="MobiDB-lite"/>
    </source>
</evidence>
<protein>
    <submittedName>
        <fullName evidence="6">Segregation and condensation protein B</fullName>
    </submittedName>
</protein>
<dbReference type="EMBL" id="SLUK01000007">
    <property type="protein sequence ID" value="TCL42948.1"/>
    <property type="molecule type" value="Genomic_DNA"/>
</dbReference>
<dbReference type="InterPro" id="IPR036388">
    <property type="entry name" value="WH-like_DNA-bd_sf"/>
</dbReference>
<dbReference type="InterPro" id="IPR036390">
    <property type="entry name" value="WH_DNA-bd_sf"/>
</dbReference>
<name>A0A9X8Y7V6_9FIRM</name>
<dbReference type="Gene3D" id="1.10.10.10">
    <property type="entry name" value="Winged helix-like DNA-binding domain superfamily/Winged helix DNA-binding domain"/>
    <property type="match status" value="2"/>
</dbReference>
<accession>A0A9X8Y7V6</accession>